<organism evidence="1 2">
    <name type="scientific">Trichostrongylus colubriformis</name>
    <name type="common">Black scour worm</name>
    <dbReference type="NCBI Taxonomy" id="6319"/>
    <lineage>
        <taxon>Eukaryota</taxon>
        <taxon>Metazoa</taxon>
        <taxon>Ecdysozoa</taxon>
        <taxon>Nematoda</taxon>
        <taxon>Chromadorea</taxon>
        <taxon>Rhabditida</taxon>
        <taxon>Rhabditina</taxon>
        <taxon>Rhabditomorpha</taxon>
        <taxon>Strongyloidea</taxon>
        <taxon>Trichostrongylidae</taxon>
        <taxon>Trichostrongylus</taxon>
    </lineage>
</organism>
<proteinExistence type="predicted"/>
<evidence type="ECO:0000313" key="2">
    <source>
        <dbReference type="Proteomes" id="UP001331761"/>
    </source>
</evidence>
<evidence type="ECO:0000313" key="1">
    <source>
        <dbReference type="EMBL" id="KAK5983003.1"/>
    </source>
</evidence>
<dbReference type="Proteomes" id="UP001331761">
    <property type="component" value="Unassembled WGS sequence"/>
</dbReference>
<dbReference type="EMBL" id="WIXE01004482">
    <property type="protein sequence ID" value="KAK5983003.1"/>
    <property type="molecule type" value="Genomic_DNA"/>
</dbReference>
<name>A0AAN8GD41_TRICO</name>
<accession>A0AAN8GD41</accession>
<gene>
    <name evidence="1" type="ORF">GCK32_000613</name>
</gene>
<protein>
    <submittedName>
        <fullName evidence="1">Uncharacterized protein</fullName>
    </submittedName>
</protein>
<comment type="caution">
    <text evidence="1">The sequence shown here is derived from an EMBL/GenBank/DDBJ whole genome shotgun (WGS) entry which is preliminary data.</text>
</comment>
<keyword evidence="2" id="KW-1185">Reference proteome</keyword>
<sequence length="126" mass="14396">GLSLKCHQCNGWLGSYPQRYSQTSTCDNRNNQCETSNYCVRILDSMNPGVEYVTYKSDCYYQTTLQVNPQNLSYIQSGSCFPYQDASAPVKRWFYCFCNDRDYCNTSTTASVLLIIVTVLARCLLL</sequence>
<reference evidence="1 2" key="1">
    <citation type="submission" date="2019-10" db="EMBL/GenBank/DDBJ databases">
        <title>Assembly and Annotation for the nematode Trichostrongylus colubriformis.</title>
        <authorList>
            <person name="Martin J."/>
        </authorList>
    </citation>
    <scope>NUCLEOTIDE SEQUENCE [LARGE SCALE GENOMIC DNA]</scope>
    <source>
        <strain evidence="1">G859</strain>
        <tissue evidence="1">Whole worm</tissue>
    </source>
</reference>
<dbReference type="AlphaFoldDB" id="A0AAN8GD41"/>
<feature type="non-terminal residue" evidence="1">
    <location>
        <position position="1"/>
    </location>
</feature>